<evidence type="ECO:0000313" key="10">
    <source>
        <dbReference type="Proteomes" id="UP000597507"/>
    </source>
</evidence>
<dbReference type="GO" id="GO:0005737">
    <property type="term" value="C:cytoplasm"/>
    <property type="evidence" value="ECO:0007669"/>
    <property type="project" value="TreeGrafter"/>
</dbReference>
<evidence type="ECO:0000256" key="7">
    <source>
        <dbReference type="ARBA" id="ARBA00022840"/>
    </source>
</evidence>
<comment type="pathway">
    <text evidence="1">Carbohydrate acid metabolism.</text>
</comment>
<keyword evidence="6" id="KW-0418">Kinase</keyword>
<evidence type="ECO:0000256" key="4">
    <source>
        <dbReference type="ARBA" id="ARBA00022679"/>
    </source>
</evidence>
<evidence type="ECO:0000256" key="8">
    <source>
        <dbReference type="ARBA" id="ARBA00048090"/>
    </source>
</evidence>
<dbReference type="InterPro" id="IPR006001">
    <property type="entry name" value="Therm_gnt_kin"/>
</dbReference>
<dbReference type="PANTHER" id="PTHR43442:SF3">
    <property type="entry name" value="GLUCONOKINASE-RELATED"/>
    <property type="match status" value="1"/>
</dbReference>
<protein>
    <recommendedName>
        <fullName evidence="3">gluconokinase</fullName>
        <ecNumber evidence="3">2.7.1.12</ecNumber>
    </recommendedName>
</protein>
<evidence type="ECO:0000256" key="5">
    <source>
        <dbReference type="ARBA" id="ARBA00022741"/>
    </source>
</evidence>
<comment type="caution">
    <text evidence="9">The sequence shown here is derived from an EMBL/GenBank/DDBJ whole genome shotgun (WGS) entry which is preliminary data.</text>
</comment>
<proteinExistence type="inferred from homology"/>
<dbReference type="Proteomes" id="UP000597507">
    <property type="component" value="Unassembled WGS sequence"/>
</dbReference>
<dbReference type="Gene3D" id="3.40.50.300">
    <property type="entry name" value="P-loop containing nucleotide triphosphate hydrolases"/>
    <property type="match status" value="2"/>
</dbReference>
<keyword evidence="5" id="KW-0547">Nucleotide-binding</keyword>
<dbReference type="Pfam" id="PF01202">
    <property type="entry name" value="SKI"/>
    <property type="match status" value="1"/>
</dbReference>
<dbReference type="InterPro" id="IPR031322">
    <property type="entry name" value="Shikimate/glucono_kinase"/>
</dbReference>
<evidence type="ECO:0000256" key="2">
    <source>
        <dbReference type="ARBA" id="ARBA00008420"/>
    </source>
</evidence>
<dbReference type="InterPro" id="IPR027417">
    <property type="entry name" value="P-loop_NTPase"/>
</dbReference>
<dbReference type="PANTHER" id="PTHR43442">
    <property type="entry name" value="GLUCONOKINASE-RELATED"/>
    <property type="match status" value="1"/>
</dbReference>
<name>A0A8J2ZAL3_9PROT</name>
<evidence type="ECO:0000256" key="6">
    <source>
        <dbReference type="ARBA" id="ARBA00022777"/>
    </source>
</evidence>
<dbReference type="RefSeq" id="WP_308421475.1">
    <property type="nucleotide sequence ID" value="NZ_BMKS01000004.1"/>
</dbReference>
<reference evidence="9 10" key="1">
    <citation type="journal article" date="2014" name="Int. J. Syst. Evol. Microbiol.">
        <title>Complete genome sequence of Corynebacterium casei LMG S-19264T (=DSM 44701T), isolated from a smear-ripened cheese.</title>
        <authorList>
            <consortium name="US DOE Joint Genome Institute (JGI-PGF)"/>
            <person name="Walter F."/>
            <person name="Albersmeier A."/>
            <person name="Kalinowski J."/>
            <person name="Ruckert C."/>
        </authorList>
    </citation>
    <scope>NUCLEOTIDE SEQUENCE [LARGE SCALE GENOMIC DNA]</scope>
    <source>
        <strain evidence="9 10">CGMCC 1.16330</strain>
    </source>
</reference>
<keyword evidence="4" id="KW-0808">Transferase</keyword>
<comment type="similarity">
    <text evidence="2">Belongs to the gluconokinase GntK/GntV family.</text>
</comment>
<dbReference type="SUPFAM" id="SSF52540">
    <property type="entry name" value="P-loop containing nucleoside triphosphate hydrolases"/>
    <property type="match status" value="1"/>
</dbReference>
<dbReference type="AlphaFoldDB" id="A0A8J2ZAL3"/>
<comment type="catalytic activity">
    <reaction evidence="8">
        <text>D-gluconate + ATP = 6-phospho-D-gluconate + ADP + H(+)</text>
        <dbReference type="Rhea" id="RHEA:19433"/>
        <dbReference type="ChEBI" id="CHEBI:15378"/>
        <dbReference type="ChEBI" id="CHEBI:18391"/>
        <dbReference type="ChEBI" id="CHEBI:30616"/>
        <dbReference type="ChEBI" id="CHEBI:58759"/>
        <dbReference type="ChEBI" id="CHEBI:456216"/>
        <dbReference type="EC" id="2.7.1.12"/>
    </reaction>
</comment>
<keyword evidence="10" id="KW-1185">Reference proteome</keyword>
<organism evidence="9 10">
    <name type="scientific">Caldovatus sediminis</name>
    <dbReference type="NCBI Taxonomy" id="2041189"/>
    <lineage>
        <taxon>Bacteria</taxon>
        <taxon>Pseudomonadati</taxon>
        <taxon>Pseudomonadota</taxon>
        <taxon>Alphaproteobacteria</taxon>
        <taxon>Acetobacterales</taxon>
        <taxon>Roseomonadaceae</taxon>
        <taxon>Caldovatus</taxon>
    </lineage>
</organism>
<dbReference type="EC" id="2.7.1.12" evidence="3"/>
<evidence type="ECO:0000313" key="9">
    <source>
        <dbReference type="EMBL" id="GGG29187.1"/>
    </source>
</evidence>
<evidence type="ECO:0000256" key="3">
    <source>
        <dbReference type="ARBA" id="ARBA00012054"/>
    </source>
</evidence>
<dbReference type="GO" id="GO:0005524">
    <property type="term" value="F:ATP binding"/>
    <property type="evidence" value="ECO:0007669"/>
    <property type="project" value="UniProtKB-KW"/>
</dbReference>
<dbReference type="GO" id="GO:0046316">
    <property type="term" value="F:gluconokinase activity"/>
    <property type="evidence" value="ECO:0007669"/>
    <property type="project" value="UniProtKB-EC"/>
</dbReference>
<sequence>MTPPRIVVMGVSGAGKSTVGPLLAAALGVPFADGDAFHPPANVAKMAAGTPLTDADRWPWLAAIADWLAARVGHFMPAALLESQFATLEDPAGEPDVIAVSVAPAPGLIVREVLAAL</sequence>
<keyword evidence="7" id="KW-0067">ATP-binding</keyword>
<dbReference type="GO" id="GO:0005975">
    <property type="term" value="P:carbohydrate metabolic process"/>
    <property type="evidence" value="ECO:0007669"/>
    <property type="project" value="InterPro"/>
</dbReference>
<dbReference type="CDD" id="cd02021">
    <property type="entry name" value="GntK"/>
    <property type="match status" value="1"/>
</dbReference>
<gene>
    <name evidence="9" type="ORF">GCM10010964_16320</name>
</gene>
<evidence type="ECO:0000256" key="1">
    <source>
        <dbReference type="ARBA" id="ARBA00004761"/>
    </source>
</evidence>
<dbReference type="EMBL" id="BMKS01000004">
    <property type="protein sequence ID" value="GGG29187.1"/>
    <property type="molecule type" value="Genomic_DNA"/>
</dbReference>
<accession>A0A8J2ZAL3</accession>